<dbReference type="Proteomes" id="UP000095009">
    <property type="component" value="Unassembled WGS sequence"/>
</dbReference>
<gene>
    <name evidence="2" type="ORF">NADFUDRAFT_82058</name>
</gene>
<dbReference type="EMBL" id="KV454407">
    <property type="protein sequence ID" value="ODQ67636.1"/>
    <property type="molecule type" value="Genomic_DNA"/>
</dbReference>
<dbReference type="OrthoDB" id="5419752at2759"/>
<dbReference type="InterPro" id="IPR039432">
    <property type="entry name" value="SRP9_dom"/>
</dbReference>
<name>A0A1E3PQC9_9ASCO</name>
<sequence length="163" mass="17825">MVSVSNIDSFIEKTSALLLARPSTTKISTRYSYKTFKKLSNTTTPLPALVFVKAYDPISGTCFSIKLTKINELSRVWSALGPRGVEMSKQTKEGSVVSVRQRGLASMMSGVNIEHEQAAHTVNPETKVPSVQVADTASIVIDKENVHIKNDASKSKKKKKGKK</sequence>
<keyword evidence="3" id="KW-1185">Reference proteome</keyword>
<reference evidence="2 3" key="1">
    <citation type="journal article" date="2016" name="Proc. Natl. Acad. Sci. U.S.A.">
        <title>Comparative genomics of biotechnologically important yeasts.</title>
        <authorList>
            <person name="Riley R."/>
            <person name="Haridas S."/>
            <person name="Wolfe K.H."/>
            <person name="Lopes M.R."/>
            <person name="Hittinger C.T."/>
            <person name="Goeker M."/>
            <person name="Salamov A.A."/>
            <person name="Wisecaver J.H."/>
            <person name="Long T.M."/>
            <person name="Calvey C.H."/>
            <person name="Aerts A.L."/>
            <person name="Barry K.W."/>
            <person name="Choi C."/>
            <person name="Clum A."/>
            <person name="Coughlan A.Y."/>
            <person name="Deshpande S."/>
            <person name="Douglass A.P."/>
            <person name="Hanson S.J."/>
            <person name="Klenk H.-P."/>
            <person name="LaButti K.M."/>
            <person name="Lapidus A."/>
            <person name="Lindquist E.A."/>
            <person name="Lipzen A.M."/>
            <person name="Meier-Kolthoff J.P."/>
            <person name="Ohm R.A."/>
            <person name="Otillar R.P."/>
            <person name="Pangilinan J.L."/>
            <person name="Peng Y."/>
            <person name="Rokas A."/>
            <person name="Rosa C.A."/>
            <person name="Scheuner C."/>
            <person name="Sibirny A.A."/>
            <person name="Slot J.C."/>
            <person name="Stielow J.B."/>
            <person name="Sun H."/>
            <person name="Kurtzman C.P."/>
            <person name="Blackwell M."/>
            <person name="Grigoriev I.V."/>
            <person name="Jeffries T.W."/>
        </authorList>
    </citation>
    <scope>NUCLEOTIDE SEQUENCE [LARGE SCALE GENOMIC DNA]</scope>
    <source>
        <strain evidence="2 3">DSM 6958</strain>
    </source>
</reference>
<protein>
    <recommendedName>
        <fullName evidence="1">SRP9 domain-containing protein</fullName>
    </recommendedName>
</protein>
<organism evidence="2 3">
    <name type="scientific">Nadsonia fulvescens var. elongata DSM 6958</name>
    <dbReference type="NCBI Taxonomy" id="857566"/>
    <lineage>
        <taxon>Eukaryota</taxon>
        <taxon>Fungi</taxon>
        <taxon>Dikarya</taxon>
        <taxon>Ascomycota</taxon>
        <taxon>Saccharomycotina</taxon>
        <taxon>Dipodascomycetes</taxon>
        <taxon>Dipodascales</taxon>
        <taxon>Dipodascales incertae sedis</taxon>
        <taxon>Nadsonia</taxon>
    </lineage>
</organism>
<dbReference type="GO" id="GO:0006614">
    <property type="term" value="P:SRP-dependent cotranslational protein targeting to membrane"/>
    <property type="evidence" value="ECO:0007669"/>
    <property type="project" value="InterPro"/>
</dbReference>
<evidence type="ECO:0000313" key="3">
    <source>
        <dbReference type="Proteomes" id="UP000095009"/>
    </source>
</evidence>
<dbReference type="Pfam" id="PF05486">
    <property type="entry name" value="SRP9-21"/>
    <property type="match status" value="1"/>
</dbReference>
<evidence type="ECO:0000313" key="2">
    <source>
        <dbReference type="EMBL" id="ODQ67636.1"/>
    </source>
</evidence>
<dbReference type="PANTHER" id="PTHR12834:SF12">
    <property type="entry name" value="SIGNAL RECOGNITION PARTICLE 9 KDA PROTEIN"/>
    <property type="match status" value="1"/>
</dbReference>
<dbReference type="GO" id="GO:0005786">
    <property type="term" value="C:signal recognition particle, endoplasmic reticulum targeting"/>
    <property type="evidence" value="ECO:0007669"/>
    <property type="project" value="TreeGrafter"/>
</dbReference>
<proteinExistence type="predicted"/>
<dbReference type="PANTHER" id="PTHR12834">
    <property type="entry name" value="SIGNAL RECOGNITION PARTICLE 9 KDA PROTEIN"/>
    <property type="match status" value="1"/>
</dbReference>
<dbReference type="InterPro" id="IPR039914">
    <property type="entry name" value="SRP9-like"/>
</dbReference>
<evidence type="ECO:0000259" key="1">
    <source>
        <dbReference type="Pfam" id="PF05486"/>
    </source>
</evidence>
<accession>A0A1E3PQC9</accession>
<dbReference type="AlphaFoldDB" id="A0A1E3PQC9"/>
<feature type="domain" description="SRP9" evidence="1">
    <location>
        <begin position="4"/>
        <end position="87"/>
    </location>
</feature>